<dbReference type="KEGG" id="ssua:FPZ54_04180"/>
<dbReference type="Proteomes" id="UP000318055">
    <property type="component" value="Chromosome"/>
</dbReference>
<evidence type="ECO:0000256" key="1">
    <source>
        <dbReference type="SAM" id="MobiDB-lite"/>
    </source>
</evidence>
<dbReference type="RefSeq" id="WP_145845239.1">
    <property type="nucleotide sequence ID" value="NZ_CP042239.1"/>
</dbReference>
<feature type="compositionally biased region" description="Basic and acidic residues" evidence="1">
    <location>
        <begin position="41"/>
        <end position="53"/>
    </location>
</feature>
<keyword evidence="3" id="KW-1185">Reference proteome</keyword>
<dbReference type="EMBL" id="CP042239">
    <property type="protein sequence ID" value="QDX25303.1"/>
    <property type="molecule type" value="Genomic_DNA"/>
</dbReference>
<organism evidence="2 3">
    <name type="scientific">Sphingomonas suaedae</name>
    <dbReference type="NCBI Taxonomy" id="2599297"/>
    <lineage>
        <taxon>Bacteria</taxon>
        <taxon>Pseudomonadati</taxon>
        <taxon>Pseudomonadota</taxon>
        <taxon>Alphaproteobacteria</taxon>
        <taxon>Sphingomonadales</taxon>
        <taxon>Sphingomonadaceae</taxon>
        <taxon>Sphingomonas</taxon>
    </lineage>
</organism>
<evidence type="ECO:0000313" key="2">
    <source>
        <dbReference type="EMBL" id="QDX25303.1"/>
    </source>
</evidence>
<evidence type="ECO:0000313" key="3">
    <source>
        <dbReference type="Proteomes" id="UP000318055"/>
    </source>
</evidence>
<name>A0A518RCW3_9SPHN</name>
<reference evidence="2 3" key="1">
    <citation type="submission" date="2019-07" db="EMBL/GenBank/DDBJ databases">
        <title>Sphingomonas alkalisoli sp. nov., isolated from rhizosphere soil of Suaedae salsa.</title>
        <authorList>
            <person name="Zhang H."/>
            <person name="Xu L."/>
            <person name="Zhang J.-X."/>
            <person name="Sun J.-Q."/>
        </authorList>
    </citation>
    <scope>NUCLEOTIDE SEQUENCE [LARGE SCALE GENOMIC DNA]</scope>
    <source>
        <strain evidence="2 3">XS-10</strain>
    </source>
</reference>
<feature type="region of interest" description="Disordered" evidence="1">
    <location>
        <begin position="41"/>
        <end position="65"/>
    </location>
</feature>
<proteinExistence type="predicted"/>
<sequence>MGLLTIGMSMLFAASGATPAMLQSDVERELLRRVERLERRVEDLERESRRSDYSRPGPPRPSPRREITAAVSLLCGADCGMAARSYCKRTGYENGVAITIEKKGAFDHVTRARCFN</sequence>
<protein>
    <submittedName>
        <fullName evidence="2">Uncharacterized protein</fullName>
    </submittedName>
</protein>
<dbReference type="OrthoDB" id="9881460at2"/>
<accession>A0A518RCW3</accession>
<gene>
    <name evidence="2" type="ORF">FPZ54_04180</name>
</gene>
<dbReference type="AlphaFoldDB" id="A0A518RCW3"/>